<protein>
    <submittedName>
        <fullName evidence="1">Uncharacterized protein</fullName>
    </submittedName>
</protein>
<organism evidence="1 2">
    <name type="scientific">Achromobacter phage 83-24</name>
    <dbReference type="NCBI Taxonomy" id="1589747"/>
    <lineage>
        <taxon>Viruses</taxon>
        <taxon>Duplodnaviria</taxon>
        <taxon>Heunggongvirae</taxon>
        <taxon>Uroviricota</taxon>
        <taxon>Caudoviricetes</taxon>
        <taxon>Steinhofvirus</taxon>
        <taxon>Steinhofvirus sv8324</taxon>
    </lineage>
</organism>
<dbReference type="EMBL" id="KP202970">
    <property type="protein sequence ID" value="AJD82882.1"/>
    <property type="molecule type" value="Genomic_DNA"/>
</dbReference>
<dbReference type="KEGG" id="vg:26628955"/>
<dbReference type="OrthoDB" id="40339at10239"/>
<gene>
    <name evidence="1" type="ORF">JWAP_00050</name>
</gene>
<evidence type="ECO:0000313" key="1">
    <source>
        <dbReference type="EMBL" id="AJD82882.1"/>
    </source>
</evidence>
<dbReference type="Proteomes" id="UP000031726">
    <property type="component" value="Segment"/>
</dbReference>
<dbReference type="RefSeq" id="YP_009201783.1">
    <property type="nucleotide sequence ID" value="NC_028834.1"/>
</dbReference>
<keyword evidence="2" id="KW-1185">Reference proteome</keyword>
<accession>A0A0B4ZZL0</accession>
<evidence type="ECO:0000313" key="2">
    <source>
        <dbReference type="Proteomes" id="UP000031726"/>
    </source>
</evidence>
<reference evidence="1 2" key="1">
    <citation type="submission" date="2014-11" db="EMBL/GenBank/DDBJ databases">
        <title>Characterization and genome comparisons of three Achromobacter phages of the Siphoviridae family.</title>
        <authorList>
            <person name="Dreiseikelmann B."/>
            <person name="Bunk B."/>
            <person name="Rohde M."/>
            <person name="Wittmann J."/>
        </authorList>
    </citation>
    <scope>NUCLEOTIDE SEQUENCE [LARGE SCALE GENOMIC DNA]</scope>
</reference>
<sequence length="64" mass="7680">MNPRWKSLKHAANWSSGQQQLLDWQDRATAAEVEWYRNRAIEADFKARQLTLPLEFYDDIITER</sequence>
<name>A0A0B4ZZL0_9CAUD</name>
<dbReference type="GeneID" id="26628955"/>
<proteinExistence type="predicted"/>